<keyword evidence="5" id="KW-1185">Reference proteome</keyword>
<dbReference type="InterPro" id="IPR002347">
    <property type="entry name" value="SDR_fam"/>
</dbReference>
<evidence type="ECO:0000256" key="1">
    <source>
        <dbReference type="ARBA" id="ARBA00006484"/>
    </source>
</evidence>
<protein>
    <submittedName>
        <fullName evidence="4">Epimerase</fullName>
    </submittedName>
</protein>
<dbReference type="Gene3D" id="3.40.50.720">
    <property type="entry name" value="NAD(P)-binding Rossmann-like Domain"/>
    <property type="match status" value="1"/>
</dbReference>
<evidence type="ECO:0000256" key="2">
    <source>
        <dbReference type="ARBA" id="ARBA00023002"/>
    </source>
</evidence>
<dbReference type="InterPro" id="IPR036291">
    <property type="entry name" value="NAD(P)-bd_dom_sf"/>
</dbReference>
<dbReference type="PANTHER" id="PTHR44196">
    <property type="entry name" value="DEHYDROGENASE/REDUCTASE SDR FAMILY MEMBER 7B"/>
    <property type="match status" value="1"/>
</dbReference>
<organism evidence="4 5">
    <name type="scientific">Nocardia vulneris</name>
    <dbReference type="NCBI Taxonomy" id="1141657"/>
    <lineage>
        <taxon>Bacteria</taxon>
        <taxon>Bacillati</taxon>
        <taxon>Actinomycetota</taxon>
        <taxon>Actinomycetes</taxon>
        <taxon>Mycobacteriales</taxon>
        <taxon>Nocardiaceae</taxon>
        <taxon>Nocardia</taxon>
    </lineage>
</organism>
<name>A0ABR4Z2H6_9NOCA</name>
<gene>
    <name evidence="4" type="ORF">FG87_42395</name>
</gene>
<proteinExistence type="inferred from homology"/>
<keyword evidence="2" id="KW-0560">Oxidoreductase</keyword>
<dbReference type="Pfam" id="PF00106">
    <property type="entry name" value="adh_short"/>
    <property type="match status" value="1"/>
</dbReference>
<dbReference type="CDD" id="cd05233">
    <property type="entry name" value="SDR_c"/>
    <property type="match status" value="1"/>
</dbReference>
<dbReference type="Proteomes" id="UP000031364">
    <property type="component" value="Unassembled WGS sequence"/>
</dbReference>
<dbReference type="EMBL" id="JNFP01000109">
    <property type="protein sequence ID" value="KIA59531.1"/>
    <property type="molecule type" value="Genomic_DNA"/>
</dbReference>
<dbReference type="PANTHER" id="PTHR44196:SF1">
    <property type="entry name" value="DEHYDROGENASE_REDUCTASE SDR FAMILY MEMBER 7B"/>
    <property type="match status" value="1"/>
</dbReference>
<comment type="similarity">
    <text evidence="1 3">Belongs to the short-chain dehydrogenases/reductases (SDR) family.</text>
</comment>
<dbReference type="SUPFAM" id="SSF51735">
    <property type="entry name" value="NAD(P)-binding Rossmann-fold domains"/>
    <property type="match status" value="1"/>
</dbReference>
<accession>A0ABR4Z2H6</accession>
<reference evidence="4 5" key="1">
    <citation type="journal article" date="2014" name="Int. J. Syst. Evol. Microbiol.">
        <title>Nocardia vulneris sp. nov., isolated from wounds of human patients in North America.</title>
        <authorList>
            <person name="Lasker B.A."/>
            <person name="Bell M."/>
            <person name="Klenk H.P."/>
            <person name="Sproer C."/>
            <person name="Schumann C."/>
            <person name="Schumann P."/>
            <person name="Brown J.M."/>
        </authorList>
    </citation>
    <scope>NUCLEOTIDE SEQUENCE [LARGE SCALE GENOMIC DNA]</scope>
    <source>
        <strain evidence="4 5">W9851</strain>
    </source>
</reference>
<evidence type="ECO:0000313" key="5">
    <source>
        <dbReference type="Proteomes" id="UP000031364"/>
    </source>
</evidence>
<dbReference type="PRINTS" id="PR00081">
    <property type="entry name" value="GDHRDH"/>
</dbReference>
<evidence type="ECO:0000313" key="4">
    <source>
        <dbReference type="EMBL" id="KIA59531.1"/>
    </source>
</evidence>
<dbReference type="PRINTS" id="PR00080">
    <property type="entry name" value="SDRFAMILY"/>
</dbReference>
<comment type="caution">
    <text evidence="4">The sequence shown here is derived from an EMBL/GenBank/DDBJ whole genome shotgun (WGS) entry which is preliminary data.</text>
</comment>
<sequence length="294" mass="31271">MARVTRVALDRVVNPARLSDQRQLRAAIAGKTVLVTGASFGLGAATAHGLAAAGARVLLVARTAERLDEVVAEIEAAGGQAFAFAADLSDEAAVAALIKTIVERHGAPDVIVSNAGKSMRRSLHLQYDRFHDFERTIGVNYLGPVRLLLGLLPLMRERGSGQIVNISTIGVRIAPGPRWGAYQASKGAFDVWLRSVAPELAADGISVSTVYMALIYTRMSAPTPIMRMLPGLYPAEAAGIVARAIVRRPRAIQPWWVRPAEVGAAVLPGSTALFMRAWARYTRDTDAALGGGQS</sequence>
<evidence type="ECO:0000256" key="3">
    <source>
        <dbReference type="RuleBase" id="RU000363"/>
    </source>
</evidence>
<dbReference type="RefSeq" id="WP_043683147.1">
    <property type="nucleotide sequence ID" value="NZ_BDCI01000028.1"/>
</dbReference>